<dbReference type="AlphaFoldDB" id="A0A371FQ48"/>
<organism evidence="1 2">
    <name type="scientific">Mucuna pruriens</name>
    <name type="common">Velvet bean</name>
    <name type="synonym">Dolichos pruriens</name>
    <dbReference type="NCBI Taxonomy" id="157652"/>
    <lineage>
        <taxon>Eukaryota</taxon>
        <taxon>Viridiplantae</taxon>
        <taxon>Streptophyta</taxon>
        <taxon>Embryophyta</taxon>
        <taxon>Tracheophyta</taxon>
        <taxon>Spermatophyta</taxon>
        <taxon>Magnoliopsida</taxon>
        <taxon>eudicotyledons</taxon>
        <taxon>Gunneridae</taxon>
        <taxon>Pentapetalae</taxon>
        <taxon>rosids</taxon>
        <taxon>fabids</taxon>
        <taxon>Fabales</taxon>
        <taxon>Fabaceae</taxon>
        <taxon>Papilionoideae</taxon>
        <taxon>50 kb inversion clade</taxon>
        <taxon>NPAAA clade</taxon>
        <taxon>indigoferoid/millettioid clade</taxon>
        <taxon>Phaseoleae</taxon>
        <taxon>Mucuna</taxon>
    </lineage>
</organism>
<evidence type="ECO:0000313" key="1">
    <source>
        <dbReference type="EMBL" id="RDX80381.1"/>
    </source>
</evidence>
<gene>
    <name evidence="1" type="ORF">CR513_39072</name>
</gene>
<sequence>MFLPVSMSGYKWLSGLVREVSLTLGVPKMCLFNTYSASYKGFKGGLNKMANEASLCTGGDPTSSMGGPVRTCCPLTGVVCVRWWLTCLDSRQIRLLSFSCQTVQEAHGGVGAPCQVRSADHVDPYRGGTGPQVLKSAGCRYSQSFAAPSRENGNAFILM</sequence>
<dbReference type="Proteomes" id="UP000257109">
    <property type="component" value="Unassembled WGS sequence"/>
</dbReference>
<dbReference type="EMBL" id="QJKJ01008238">
    <property type="protein sequence ID" value="RDX80381.1"/>
    <property type="molecule type" value="Genomic_DNA"/>
</dbReference>
<proteinExistence type="predicted"/>
<name>A0A371FQ48_MUCPR</name>
<protein>
    <submittedName>
        <fullName evidence="1">Uncharacterized protein</fullName>
    </submittedName>
</protein>
<evidence type="ECO:0000313" key="2">
    <source>
        <dbReference type="Proteomes" id="UP000257109"/>
    </source>
</evidence>
<comment type="caution">
    <text evidence="1">The sequence shown here is derived from an EMBL/GenBank/DDBJ whole genome shotgun (WGS) entry which is preliminary data.</text>
</comment>
<feature type="non-terminal residue" evidence="1">
    <location>
        <position position="1"/>
    </location>
</feature>
<reference evidence="1" key="1">
    <citation type="submission" date="2018-05" db="EMBL/GenBank/DDBJ databases">
        <title>Draft genome of Mucuna pruriens seed.</title>
        <authorList>
            <person name="Nnadi N.E."/>
            <person name="Vos R."/>
            <person name="Hasami M.H."/>
            <person name="Devisetty U.K."/>
            <person name="Aguiy J.C."/>
        </authorList>
    </citation>
    <scope>NUCLEOTIDE SEQUENCE [LARGE SCALE GENOMIC DNA]</scope>
    <source>
        <strain evidence="1">JCA_2017</strain>
    </source>
</reference>
<keyword evidence="2" id="KW-1185">Reference proteome</keyword>
<accession>A0A371FQ48</accession>